<sequence length="145" mass="14736">MTLGAAARLYTPELLGLAVELADYPLDAGLPWQGEAVSRTCGSTLAIGFDRAADGTVARLGMRVSACAVGQAAAAIFARVGVGSDETAIVEAGRAVEAWLAGGAPPAWPGIELLGPARAHAARHGAILLPWRAAANALSKPARRD</sequence>
<dbReference type="Proteomes" id="UP000444401">
    <property type="component" value="Unassembled WGS sequence"/>
</dbReference>
<organism evidence="1 2">
    <name type="scientific">Pelagerythrobacter marinus</name>
    <dbReference type="NCBI Taxonomy" id="538382"/>
    <lineage>
        <taxon>Bacteria</taxon>
        <taxon>Pseudomonadati</taxon>
        <taxon>Pseudomonadota</taxon>
        <taxon>Alphaproteobacteria</taxon>
        <taxon>Sphingomonadales</taxon>
        <taxon>Erythrobacteraceae</taxon>
        <taxon>Pelagerythrobacter</taxon>
    </lineage>
</organism>
<reference evidence="1 2" key="1">
    <citation type="submission" date="2019-12" db="EMBL/GenBank/DDBJ databases">
        <title>Genomic-based taxomic classification of the family Erythrobacteraceae.</title>
        <authorList>
            <person name="Xu L."/>
        </authorList>
    </citation>
    <scope>NUCLEOTIDE SEQUENCE [LARGE SCALE GENOMIC DNA]</scope>
    <source>
        <strain evidence="1 2">H32</strain>
    </source>
</reference>
<dbReference type="RefSeq" id="WP_160732875.1">
    <property type="nucleotide sequence ID" value="NZ_WTYO01000002.1"/>
</dbReference>
<evidence type="ECO:0000313" key="1">
    <source>
        <dbReference type="EMBL" id="MXO68226.1"/>
    </source>
</evidence>
<dbReference type="EMBL" id="WTYO01000002">
    <property type="protein sequence ID" value="MXO68226.1"/>
    <property type="molecule type" value="Genomic_DNA"/>
</dbReference>
<evidence type="ECO:0000313" key="2">
    <source>
        <dbReference type="Proteomes" id="UP000444401"/>
    </source>
</evidence>
<comment type="caution">
    <text evidence="1">The sequence shown here is derived from an EMBL/GenBank/DDBJ whole genome shotgun (WGS) entry which is preliminary data.</text>
</comment>
<name>A0ABW9UW96_9SPHN</name>
<dbReference type="SUPFAM" id="SSF82649">
    <property type="entry name" value="SufE/NifU"/>
    <property type="match status" value="1"/>
</dbReference>
<keyword evidence="2" id="KW-1185">Reference proteome</keyword>
<gene>
    <name evidence="1" type="ORF">GRI72_05225</name>
</gene>
<protein>
    <submittedName>
        <fullName evidence="1">Iron-sulfur cluster assembly scaffold protein</fullName>
    </submittedName>
</protein>
<proteinExistence type="predicted"/>
<dbReference type="Gene3D" id="3.90.1010.10">
    <property type="match status" value="1"/>
</dbReference>
<accession>A0ABW9UW96</accession>